<evidence type="ECO:0000313" key="1">
    <source>
        <dbReference type="EMBL" id="GAH36722.1"/>
    </source>
</evidence>
<dbReference type="EMBL" id="BARU01005461">
    <property type="protein sequence ID" value="GAH36722.1"/>
    <property type="molecule type" value="Genomic_DNA"/>
</dbReference>
<name>X1EVX0_9ZZZZ</name>
<gene>
    <name evidence="1" type="ORF">S03H2_10642</name>
</gene>
<reference evidence="1" key="1">
    <citation type="journal article" date="2014" name="Front. Microbiol.">
        <title>High frequency of phylogenetically diverse reductive dehalogenase-homologous genes in deep subseafloor sedimentary metagenomes.</title>
        <authorList>
            <person name="Kawai M."/>
            <person name="Futagami T."/>
            <person name="Toyoda A."/>
            <person name="Takaki Y."/>
            <person name="Nishi S."/>
            <person name="Hori S."/>
            <person name="Arai W."/>
            <person name="Tsubouchi T."/>
            <person name="Morono Y."/>
            <person name="Uchiyama I."/>
            <person name="Ito T."/>
            <person name="Fujiyama A."/>
            <person name="Inagaki F."/>
            <person name="Takami H."/>
        </authorList>
    </citation>
    <scope>NUCLEOTIDE SEQUENCE</scope>
    <source>
        <strain evidence="1">Expedition CK06-06</strain>
    </source>
</reference>
<accession>X1EVX0</accession>
<dbReference type="InterPro" id="IPR054221">
    <property type="entry name" value="DUF6941"/>
</dbReference>
<dbReference type="AlphaFoldDB" id="X1EVX0"/>
<protein>
    <submittedName>
        <fullName evidence="1">Uncharacterized protein</fullName>
    </submittedName>
</protein>
<dbReference type="Pfam" id="PF22091">
    <property type="entry name" value="DUF6941"/>
    <property type="match status" value="1"/>
</dbReference>
<proteinExistence type="predicted"/>
<organism evidence="1">
    <name type="scientific">marine sediment metagenome</name>
    <dbReference type="NCBI Taxonomy" id="412755"/>
    <lineage>
        <taxon>unclassified sequences</taxon>
        <taxon>metagenomes</taxon>
        <taxon>ecological metagenomes</taxon>
    </lineage>
</organism>
<comment type="caution">
    <text evidence="1">The sequence shown here is derived from an EMBL/GenBank/DDBJ whole genome shotgun (WGS) entry which is preliminary data.</text>
</comment>
<sequence>MSKPVLQFALLCDEVIKEENTKKLSFIGLFGKINSSVLPIVQNRMYIITRWINITDELEHMQYFKIIREKDNKEIYDSKKNELPFLVKNEKGNHTVVARLNNIVFDPPGSYYIEFYLDDNVQPQRIYIEAVIMKNEVI</sequence>